<proteinExistence type="predicted"/>
<protein>
    <recommendedName>
        <fullName evidence="4">Secreted protein</fullName>
    </recommendedName>
</protein>
<sequence length="103" mass="11706">MTVLVWWKPAVMRAVFGALLLKVVENLTRVTSDHSLFVLGLPSLEVNDHSEGDMECVIALTKLKRRQYTSTKWSSGIFTRARSTSKLAFKDHKELWNATTLRA</sequence>
<dbReference type="Proteomes" id="UP001386955">
    <property type="component" value="Unassembled WGS sequence"/>
</dbReference>
<keyword evidence="3" id="KW-1185">Reference proteome</keyword>
<name>A0AAN9NWA0_PSOTE</name>
<dbReference type="AlphaFoldDB" id="A0AAN9NWA0"/>
<dbReference type="EMBL" id="JAYMYS010000016">
    <property type="protein sequence ID" value="KAK7379765.1"/>
    <property type="molecule type" value="Genomic_DNA"/>
</dbReference>
<evidence type="ECO:0000256" key="1">
    <source>
        <dbReference type="SAM" id="SignalP"/>
    </source>
</evidence>
<keyword evidence="1" id="KW-0732">Signal</keyword>
<evidence type="ECO:0008006" key="4">
    <source>
        <dbReference type="Google" id="ProtNLM"/>
    </source>
</evidence>
<reference evidence="2 3" key="1">
    <citation type="submission" date="2024-01" db="EMBL/GenBank/DDBJ databases">
        <title>The genomes of 5 underutilized Papilionoideae crops provide insights into root nodulation and disease resistanc.</title>
        <authorList>
            <person name="Jiang F."/>
        </authorList>
    </citation>
    <scope>NUCLEOTIDE SEQUENCE [LARGE SCALE GENOMIC DNA]</scope>
    <source>
        <strain evidence="2">DUOXIRENSHENG_FW03</strain>
        <tissue evidence="2">Leaves</tissue>
    </source>
</reference>
<comment type="caution">
    <text evidence="2">The sequence shown here is derived from an EMBL/GenBank/DDBJ whole genome shotgun (WGS) entry which is preliminary data.</text>
</comment>
<feature type="signal peptide" evidence="1">
    <location>
        <begin position="1"/>
        <end position="17"/>
    </location>
</feature>
<organism evidence="2 3">
    <name type="scientific">Psophocarpus tetragonolobus</name>
    <name type="common">Winged bean</name>
    <name type="synonym">Dolichos tetragonolobus</name>
    <dbReference type="NCBI Taxonomy" id="3891"/>
    <lineage>
        <taxon>Eukaryota</taxon>
        <taxon>Viridiplantae</taxon>
        <taxon>Streptophyta</taxon>
        <taxon>Embryophyta</taxon>
        <taxon>Tracheophyta</taxon>
        <taxon>Spermatophyta</taxon>
        <taxon>Magnoliopsida</taxon>
        <taxon>eudicotyledons</taxon>
        <taxon>Gunneridae</taxon>
        <taxon>Pentapetalae</taxon>
        <taxon>rosids</taxon>
        <taxon>fabids</taxon>
        <taxon>Fabales</taxon>
        <taxon>Fabaceae</taxon>
        <taxon>Papilionoideae</taxon>
        <taxon>50 kb inversion clade</taxon>
        <taxon>NPAAA clade</taxon>
        <taxon>indigoferoid/millettioid clade</taxon>
        <taxon>Phaseoleae</taxon>
        <taxon>Psophocarpus</taxon>
    </lineage>
</organism>
<accession>A0AAN9NWA0</accession>
<evidence type="ECO:0000313" key="2">
    <source>
        <dbReference type="EMBL" id="KAK7379765.1"/>
    </source>
</evidence>
<evidence type="ECO:0000313" key="3">
    <source>
        <dbReference type="Proteomes" id="UP001386955"/>
    </source>
</evidence>
<feature type="chain" id="PRO_5043041491" description="Secreted protein" evidence="1">
    <location>
        <begin position="18"/>
        <end position="103"/>
    </location>
</feature>
<gene>
    <name evidence="2" type="ORF">VNO78_34283</name>
</gene>